<dbReference type="InterPro" id="IPR013651">
    <property type="entry name" value="ATP-grasp_RimK-type"/>
</dbReference>
<reference evidence="3 4" key="1">
    <citation type="submission" date="2006-03" db="EMBL/GenBank/DDBJ databases">
        <authorList>
            <person name="Bartlett D.H."/>
            <person name="Valle G."/>
            <person name="Lauro F.M."/>
            <person name="Vezzi A."/>
            <person name="Simonato F."/>
            <person name="Eloe E."/>
            <person name="Vitulo N."/>
            <person name="Stratton T.K."/>
            <person name="D'angelo M."/>
            <person name="Ferriera S."/>
            <person name="Johnson J."/>
            <person name="Kravitz S."/>
            <person name="Beeson K."/>
            <person name="Sutton G."/>
            <person name="Rogers Y."/>
            <person name="Friedman R."/>
            <person name="Frazier M."/>
            <person name="Venter J.C."/>
        </authorList>
    </citation>
    <scope>NUCLEOTIDE SEQUENCE [LARGE SCALE GENOMIC DNA]</scope>
    <source>
        <strain evidence="3 4">3TCK</strain>
    </source>
</reference>
<dbReference type="EMBL" id="AAPH01000003">
    <property type="protein sequence ID" value="EAS44644.1"/>
    <property type="molecule type" value="Genomic_DNA"/>
</dbReference>
<dbReference type="Gene3D" id="3.30.470.20">
    <property type="entry name" value="ATP-grasp fold, B domain"/>
    <property type="match status" value="1"/>
</dbReference>
<sequence>MNKVVFVTNYNNIIPQKLHETIGIDPSVMVNFFSNDISSEVLSFDDIANKVINNSIDIDGVYFFFCSSQIEQYKLAVIDVAFEINARGGILLPSIEHYLSHENKYYQELYKSRVGISTPKSKILSHYNSEKLKSNLPVVVKPYAGFGSKGVTLAKTSGDLKKSIRTNMGYYIFHNKSIIEIARSFIKQYIKHPQSYPLKFGRVVLQEFIPDLKFDWKVLVFDNKVFVLKRFTRDDDFRASGSGKFDYHCVADDKLIKFAVETRKKLNTPFVSLDISESSLGYSIIEYQSVHFGLATAINAQYEYVYSHESIIKRDKSFDNVEMLFAQSISSFIRGR</sequence>
<dbReference type="InterPro" id="IPR011761">
    <property type="entry name" value="ATP-grasp"/>
</dbReference>
<comment type="caution">
    <text evidence="3">The sequence shown here is derived from an EMBL/GenBank/DDBJ whole genome shotgun (WGS) entry which is preliminary data.</text>
</comment>
<protein>
    <recommendedName>
        <fullName evidence="2">ATP-grasp domain-containing protein</fullName>
    </recommendedName>
</protein>
<dbReference type="Gene3D" id="3.30.1490.20">
    <property type="entry name" value="ATP-grasp fold, A domain"/>
    <property type="match status" value="1"/>
</dbReference>
<accession>Q1Z869</accession>
<evidence type="ECO:0000313" key="3">
    <source>
        <dbReference type="EMBL" id="EAS44644.1"/>
    </source>
</evidence>
<dbReference type="PROSITE" id="PS50975">
    <property type="entry name" value="ATP_GRASP"/>
    <property type="match status" value="1"/>
</dbReference>
<feature type="domain" description="ATP-grasp" evidence="2">
    <location>
        <begin position="108"/>
        <end position="156"/>
    </location>
</feature>
<dbReference type="Proteomes" id="UP000003789">
    <property type="component" value="Unassembled WGS sequence"/>
</dbReference>
<evidence type="ECO:0000313" key="4">
    <source>
        <dbReference type="Proteomes" id="UP000003789"/>
    </source>
</evidence>
<keyword evidence="1" id="KW-0547">Nucleotide-binding</keyword>
<dbReference type="GO" id="GO:0046872">
    <property type="term" value="F:metal ion binding"/>
    <property type="evidence" value="ECO:0007669"/>
    <property type="project" value="InterPro"/>
</dbReference>
<keyword evidence="1" id="KW-0067">ATP-binding</keyword>
<dbReference type="Pfam" id="PF08443">
    <property type="entry name" value="RimK"/>
    <property type="match status" value="1"/>
</dbReference>
<evidence type="ECO:0000259" key="2">
    <source>
        <dbReference type="PROSITE" id="PS50975"/>
    </source>
</evidence>
<dbReference type="RefSeq" id="WP_006232915.1">
    <property type="nucleotide sequence ID" value="NZ_CH724136.1"/>
</dbReference>
<dbReference type="SUPFAM" id="SSF56059">
    <property type="entry name" value="Glutathione synthetase ATP-binding domain-like"/>
    <property type="match status" value="1"/>
</dbReference>
<dbReference type="GO" id="GO:0005524">
    <property type="term" value="F:ATP binding"/>
    <property type="evidence" value="ECO:0007669"/>
    <property type="project" value="UniProtKB-UniRule"/>
</dbReference>
<gene>
    <name evidence="3" type="ORF">P3TCK_26762</name>
</gene>
<dbReference type="OrthoDB" id="1704979at2"/>
<proteinExistence type="predicted"/>
<dbReference type="InterPro" id="IPR013815">
    <property type="entry name" value="ATP_grasp_subdomain_1"/>
</dbReference>
<dbReference type="HOGENOM" id="CLU_843662_0_0_6"/>
<name>Q1Z869_9GAMM</name>
<evidence type="ECO:0000256" key="1">
    <source>
        <dbReference type="PROSITE-ProRule" id="PRU00409"/>
    </source>
</evidence>
<dbReference type="GO" id="GO:0003824">
    <property type="term" value="F:catalytic activity"/>
    <property type="evidence" value="ECO:0007669"/>
    <property type="project" value="UniProtKB-ARBA"/>
</dbReference>
<organism evidence="3 4">
    <name type="scientific">Photobacterium profundum 3TCK</name>
    <dbReference type="NCBI Taxonomy" id="314280"/>
    <lineage>
        <taxon>Bacteria</taxon>
        <taxon>Pseudomonadati</taxon>
        <taxon>Pseudomonadota</taxon>
        <taxon>Gammaproteobacteria</taxon>
        <taxon>Vibrionales</taxon>
        <taxon>Vibrionaceae</taxon>
        <taxon>Photobacterium</taxon>
    </lineage>
</organism>
<dbReference type="AlphaFoldDB" id="Q1Z869"/>